<dbReference type="Pfam" id="PF06294">
    <property type="entry name" value="CH_2"/>
    <property type="match status" value="1"/>
</dbReference>
<dbReference type="GO" id="GO:0008017">
    <property type="term" value="F:microtubule binding"/>
    <property type="evidence" value="ECO:0007669"/>
    <property type="project" value="TreeGrafter"/>
</dbReference>
<protein>
    <submittedName>
        <fullName evidence="2">Calponin-homology (CH) domain-containing protein</fullName>
    </submittedName>
</protein>
<dbReference type="PANTHER" id="PTHR12509:SF9">
    <property type="entry name" value="SPERM FLAGELLAR PROTEIN 1 ISOFORM X1"/>
    <property type="match status" value="1"/>
</dbReference>
<dbReference type="InterPro" id="IPR052111">
    <property type="entry name" value="Spermatogenesis_Ciliary_MAP"/>
</dbReference>
<dbReference type="Proteomes" id="UP000076407">
    <property type="component" value="Unassembled WGS sequence"/>
</dbReference>
<dbReference type="SUPFAM" id="SSF47576">
    <property type="entry name" value="Calponin-homology domain, CH-domain"/>
    <property type="match status" value="1"/>
</dbReference>
<evidence type="ECO:0000313" key="3">
    <source>
        <dbReference type="Proteomes" id="UP000076407"/>
    </source>
</evidence>
<dbReference type="AlphaFoldDB" id="A0A182XFW4"/>
<feature type="domain" description="Calponin-homology (CH)" evidence="1">
    <location>
        <begin position="37"/>
        <end position="152"/>
    </location>
</feature>
<dbReference type="InterPro" id="IPR010441">
    <property type="entry name" value="CH_2"/>
</dbReference>
<organism evidence="2 3">
    <name type="scientific">Anopheles quadriannulatus</name>
    <name type="common">Mosquito</name>
    <dbReference type="NCBI Taxonomy" id="34691"/>
    <lineage>
        <taxon>Eukaryota</taxon>
        <taxon>Metazoa</taxon>
        <taxon>Ecdysozoa</taxon>
        <taxon>Arthropoda</taxon>
        <taxon>Hexapoda</taxon>
        <taxon>Insecta</taxon>
        <taxon>Pterygota</taxon>
        <taxon>Neoptera</taxon>
        <taxon>Endopterygota</taxon>
        <taxon>Diptera</taxon>
        <taxon>Nematocera</taxon>
        <taxon>Culicoidea</taxon>
        <taxon>Culicidae</taxon>
        <taxon>Anophelinae</taxon>
        <taxon>Anopheles</taxon>
    </lineage>
</organism>
<accession>A0A182XFW4</accession>
<dbReference type="PANTHER" id="PTHR12509">
    <property type="entry name" value="SPERMATOGENESIS-ASSOCIATED 4-RELATED"/>
    <property type="match status" value="1"/>
</dbReference>
<dbReference type="InterPro" id="IPR036872">
    <property type="entry name" value="CH_dom_sf"/>
</dbReference>
<dbReference type="Gene3D" id="1.10.418.10">
    <property type="entry name" value="Calponin-like domain"/>
    <property type="match status" value="1"/>
</dbReference>
<reference evidence="2" key="1">
    <citation type="submission" date="2020-05" db="UniProtKB">
        <authorList>
            <consortium name="EnsemblMetazoa"/>
        </authorList>
    </citation>
    <scope>IDENTIFICATION</scope>
    <source>
        <strain evidence="2">SANGQUA</strain>
    </source>
</reference>
<dbReference type="InterPro" id="IPR001715">
    <property type="entry name" value="CH_dom"/>
</dbReference>
<name>A0A182XFW4_ANOQN</name>
<proteinExistence type="predicted"/>
<evidence type="ECO:0000259" key="1">
    <source>
        <dbReference type="PROSITE" id="PS50021"/>
    </source>
</evidence>
<dbReference type="PROSITE" id="PS50021">
    <property type="entry name" value="CH"/>
    <property type="match status" value="1"/>
</dbReference>
<dbReference type="VEuPathDB" id="VectorBase:AQUA008724"/>
<dbReference type="GO" id="GO:0005930">
    <property type="term" value="C:axoneme"/>
    <property type="evidence" value="ECO:0007669"/>
    <property type="project" value="TreeGrafter"/>
</dbReference>
<sequence length="175" mass="20742">LIVVGHSLFSLPSKRHQIVYTEKKLHHFARKTHFKMPSRRKSIQLSTQELIDVYQWVKQFNLSKDIKNINRDLTDGVLVAEILKHLYPKLVDLHNYTKCYATRNKLVNWQTLNRKVFSRLNIYLDEEMMGDLASGSNGMLEVLLFELMAKYKWENKPSYYQHHEGAQEEGYRGEE</sequence>
<dbReference type="FunFam" id="1.10.418.10:FF:000059">
    <property type="entry name" value="RIKEN cDNA 6430531B16 gene"/>
    <property type="match status" value="1"/>
</dbReference>
<dbReference type="STRING" id="34691.A0A182XFW4"/>
<keyword evidence="3" id="KW-1185">Reference proteome</keyword>
<evidence type="ECO:0000313" key="2">
    <source>
        <dbReference type="EnsemblMetazoa" id="AQUA008724-PA"/>
    </source>
</evidence>
<dbReference type="GO" id="GO:0051493">
    <property type="term" value="P:regulation of cytoskeleton organization"/>
    <property type="evidence" value="ECO:0007669"/>
    <property type="project" value="TreeGrafter"/>
</dbReference>
<dbReference type="EnsemblMetazoa" id="AQUA008724-RA">
    <property type="protein sequence ID" value="AQUA008724-PA"/>
    <property type="gene ID" value="AQUA008724"/>
</dbReference>